<evidence type="ECO:0000313" key="10">
    <source>
        <dbReference type="Proteomes" id="UP000447873"/>
    </source>
</evidence>
<evidence type="ECO:0000313" key="9">
    <source>
        <dbReference type="EMBL" id="KAE9986453.1"/>
    </source>
</evidence>
<dbReference type="PANTHER" id="PTHR33048">
    <property type="entry name" value="PTH11-LIKE INTEGRAL MEMBRANE PROTEIN (AFU_ORTHOLOGUE AFUA_5G11245)"/>
    <property type="match status" value="1"/>
</dbReference>
<keyword evidence="4 7" id="KW-0472">Membrane</keyword>
<comment type="similarity">
    <text evidence="5">Belongs to the SAT4 family.</text>
</comment>
<feature type="transmembrane region" description="Helical" evidence="7">
    <location>
        <begin position="141"/>
        <end position="165"/>
    </location>
</feature>
<gene>
    <name evidence="9" type="ORF">EG328_005679</name>
</gene>
<feature type="transmembrane region" description="Helical" evidence="7">
    <location>
        <begin position="251"/>
        <end position="273"/>
    </location>
</feature>
<proteinExistence type="inferred from homology"/>
<feature type="transmembrane region" description="Helical" evidence="7">
    <location>
        <begin position="103"/>
        <end position="129"/>
    </location>
</feature>
<evidence type="ECO:0000256" key="7">
    <source>
        <dbReference type="SAM" id="Phobius"/>
    </source>
</evidence>
<feature type="transmembrane region" description="Helical" evidence="7">
    <location>
        <begin position="60"/>
        <end position="83"/>
    </location>
</feature>
<dbReference type="InterPro" id="IPR052337">
    <property type="entry name" value="SAT4-like"/>
</dbReference>
<comment type="caution">
    <text evidence="9">The sequence shown here is derived from an EMBL/GenBank/DDBJ whole genome shotgun (WGS) entry which is preliminary data.</text>
</comment>
<evidence type="ECO:0000256" key="5">
    <source>
        <dbReference type="ARBA" id="ARBA00038359"/>
    </source>
</evidence>
<evidence type="ECO:0000256" key="6">
    <source>
        <dbReference type="SAM" id="MobiDB-lite"/>
    </source>
</evidence>
<feature type="transmembrane region" description="Helical" evidence="7">
    <location>
        <begin position="30"/>
        <end position="48"/>
    </location>
</feature>
<name>A0A8H3Z7X1_VENIN</name>
<reference evidence="9 10" key="1">
    <citation type="submission" date="2018-12" db="EMBL/GenBank/DDBJ databases">
        <title>Venturia inaequalis Genome Resource.</title>
        <authorList>
            <person name="Lichtner F.J."/>
        </authorList>
    </citation>
    <scope>NUCLEOTIDE SEQUENCE [LARGE SCALE GENOMIC DNA]</scope>
    <source>
        <strain evidence="9 10">120213</strain>
    </source>
</reference>
<evidence type="ECO:0000256" key="2">
    <source>
        <dbReference type="ARBA" id="ARBA00022692"/>
    </source>
</evidence>
<evidence type="ECO:0000256" key="3">
    <source>
        <dbReference type="ARBA" id="ARBA00022989"/>
    </source>
</evidence>
<evidence type="ECO:0000259" key="8">
    <source>
        <dbReference type="Pfam" id="PF20684"/>
    </source>
</evidence>
<dbReference type="GO" id="GO:0016020">
    <property type="term" value="C:membrane"/>
    <property type="evidence" value="ECO:0007669"/>
    <property type="project" value="UniProtKB-SubCell"/>
</dbReference>
<feature type="domain" description="Rhodopsin" evidence="8">
    <location>
        <begin position="44"/>
        <end position="282"/>
    </location>
</feature>
<dbReference type="AlphaFoldDB" id="A0A8H3Z7X1"/>
<dbReference type="Proteomes" id="UP000447873">
    <property type="component" value="Unassembled WGS sequence"/>
</dbReference>
<dbReference type="PANTHER" id="PTHR33048:SF129">
    <property type="entry name" value="INTEGRAL MEMBRANE PROTEIN-RELATED"/>
    <property type="match status" value="1"/>
</dbReference>
<feature type="region of interest" description="Disordered" evidence="6">
    <location>
        <begin position="433"/>
        <end position="479"/>
    </location>
</feature>
<evidence type="ECO:0000256" key="1">
    <source>
        <dbReference type="ARBA" id="ARBA00004141"/>
    </source>
</evidence>
<protein>
    <recommendedName>
        <fullName evidence="8">Rhodopsin domain-containing protein</fullName>
    </recommendedName>
</protein>
<organism evidence="9 10">
    <name type="scientific">Venturia inaequalis</name>
    <name type="common">Apple scab fungus</name>
    <dbReference type="NCBI Taxonomy" id="5025"/>
    <lineage>
        <taxon>Eukaryota</taxon>
        <taxon>Fungi</taxon>
        <taxon>Dikarya</taxon>
        <taxon>Ascomycota</taxon>
        <taxon>Pezizomycotina</taxon>
        <taxon>Dothideomycetes</taxon>
        <taxon>Pleosporomycetidae</taxon>
        <taxon>Venturiales</taxon>
        <taxon>Venturiaceae</taxon>
        <taxon>Venturia</taxon>
    </lineage>
</organism>
<sequence length="479" mass="53803">MATPTLEQIRSWPPPNFVNPENRVNLLRSIEPSVTILAIIFVCARFYSRTCLRKVLGWDDWVMALASAFSAGITLCHCLSTLYATGYHIWDIPVAHFIPSGKLTYISLVLFAPSASLAKISICMTYLRVFPSQSDRRFAQFGIGFSVIFCVIVTFINIFQCWPIIGYWNPLEHAPKCVDRQALTLATQAVNSISDLLIFLWPARTLWGMRLPAQQKFGLVFVFSIGVIVCIAGVVRLWYLTYYFKNYDLFYNGAMVFILAGVETNLSIICGSLPGCKPLLARFFPTVFGTEHNAASDYSSPRYSKFILPGARTSIRLSRGAPAHLPPASPLHGLERSINESRPKSIDGSILTRTVSVESVPVKLDKRPFPSDYIVLSPLQEVYSPTVTERMVVHGQNLISPQSAVFSDRYSRRSSVVHTTYELGRVSTNGSEAPLWTVPRTPLTPMRSSRNRDPTSPTVSERMEWRGARSWYNEHEDEP</sequence>
<dbReference type="InterPro" id="IPR049326">
    <property type="entry name" value="Rhodopsin_dom_fungi"/>
</dbReference>
<dbReference type="Pfam" id="PF20684">
    <property type="entry name" value="Fung_rhodopsin"/>
    <property type="match status" value="1"/>
</dbReference>
<comment type="subcellular location">
    <subcellularLocation>
        <location evidence="1">Membrane</location>
        <topology evidence="1">Multi-pass membrane protein</topology>
    </subcellularLocation>
</comment>
<dbReference type="EMBL" id="WNWS01000030">
    <property type="protein sequence ID" value="KAE9986453.1"/>
    <property type="molecule type" value="Genomic_DNA"/>
</dbReference>
<keyword evidence="3 7" id="KW-1133">Transmembrane helix</keyword>
<keyword evidence="2 7" id="KW-0812">Transmembrane</keyword>
<evidence type="ECO:0000256" key="4">
    <source>
        <dbReference type="ARBA" id="ARBA00023136"/>
    </source>
</evidence>
<accession>A0A8H3Z7X1</accession>
<feature type="transmembrane region" description="Helical" evidence="7">
    <location>
        <begin position="219"/>
        <end position="239"/>
    </location>
</feature>